<dbReference type="Proteomes" id="UP000729402">
    <property type="component" value="Unassembled WGS sequence"/>
</dbReference>
<dbReference type="PANTHER" id="PTHR47069">
    <property type="match status" value="1"/>
</dbReference>
<evidence type="ECO:0000313" key="3">
    <source>
        <dbReference type="Proteomes" id="UP000729402"/>
    </source>
</evidence>
<name>A0A8J5WQ12_ZIZPA</name>
<dbReference type="PANTHER" id="PTHR47069:SF11">
    <property type="entry name" value="OS04G0275550 PROTEIN"/>
    <property type="match status" value="1"/>
</dbReference>
<reference evidence="2" key="2">
    <citation type="submission" date="2021-02" db="EMBL/GenBank/DDBJ databases">
        <authorList>
            <person name="Kimball J.A."/>
            <person name="Haas M.W."/>
            <person name="Macchietto M."/>
            <person name="Kono T."/>
            <person name="Duquette J."/>
            <person name="Shao M."/>
        </authorList>
    </citation>
    <scope>NUCLEOTIDE SEQUENCE</scope>
    <source>
        <tissue evidence="2">Fresh leaf tissue</tissue>
    </source>
</reference>
<feature type="region of interest" description="Disordered" evidence="1">
    <location>
        <begin position="126"/>
        <end position="170"/>
    </location>
</feature>
<dbReference type="AlphaFoldDB" id="A0A8J5WQ12"/>
<evidence type="ECO:0000313" key="2">
    <source>
        <dbReference type="EMBL" id="KAG8092754.1"/>
    </source>
</evidence>
<organism evidence="2 3">
    <name type="scientific">Zizania palustris</name>
    <name type="common">Northern wild rice</name>
    <dbReference type="NCBI Taxonomy" id="103762"/>
    <lineage>
        <taxon>Eukaryota</taxon>
        <taxon>Viridiplantae</taxon>
        <taxon>Streptophyta</taxon>
        <taxon>Embryophyta</taxon>
        <taxon>Tracheophyta</taxon>
        <taxon>Spermatophyta</taxon>
        <taxon>Magnoliopsida</taxon>
        <taxon>Liliopsida</taxon>
        <taxon>Poales</taxon>
        <taxon>Poaceae</taxon>
        <taxon>BOP clade</taxon>
        <taxon>Oryzoideae</taxon>
        <taxon>Oryzeae</taxon>
        <taxon>Zizaniinae</taxon>
        <taxon>Zizania</taxon>
    </lineage>
</organism>
<keyword evidence="3" id="KW-1185">Reference proteome</keyword>
<comment type="caution">
    <text evidence="2">The sequence shown here is derived from an EMBL/GenBank/DDBJ whole genome shotgun (WGS) entry which is preliminary data.</text>
</comment>
<evidence type="ECO:0000256" key="1">
    <source>
        <dbReference type="SAM" id="MobiDB-lite"/>
    </source>
</evidence>
<feature type="region of interest" description="Disordered" evidence="1">
    <location>
        <begin position="191"/>
        <end position="239"/>
    </location>
</feature>
<dbReference type="EMBL" id="JAAALK010000080">
    <property type="protein sequence ID" value="KAG8092754.1"/>
    <property type="molecule type" value="Genomic_DNA"/>
</dbReference>
<proteinExistence type="predicted"/>
<feature type="region of interest" description="Disordered" evidence="1">
    <location>
        <begin position="1"/>
        <end position="37"/>
    </location>
</feature>
<feature type="compositionally biased region" description="Basic and acidic residues" evidence="1">
    <location>
        <begin position="25"/>
        <end position="37"/>
    </location>
</feature>
<protein>
    <submittedName>
        <fullName evidence="2">Uncharacterized protein</fullName>
    </submittedName>
</protein>
<accession>A0A8J5WQ12</accession>
<reference evidence="2" key="1">
    <citation type="journal article" date="2021" name="bioRxiv">
        <title>Whole Genome Assembly and Annotation of Northern Wild Rice, Zizania palustris L., Supports a Whole Genome Duplication in the Zizania Genus.</title>
        <authorList>
            <person name="Haas M."/>
            <person name="Kono T."/>
            <person name="Macchietto M."/>
            <person name="Millas R."/>
            <person name="McGilp L."/>
            <person name="Shao M."/>
            <person name="Duquette J."/>
            <person name="Hirsch C.N."/>
            <person name="Kimball J."/>
        </authorList>
    </citation>
    <scope>NUCLEOTIDE SEQUENCE</scope>
    <source>
        <tissue evidence="2">Fresh leaf tissue</tissue>
    </source>
</reference>
<sequence length="303" mass="35797">MDAMWRQFPPPAVNAGSLAKQKSPVRHDHQSTSKDAVKKPECKKFMYGVPTYLELLAHDSEGQYRDDHDEDADGEGFVGSLMSSYSRKRARSTTDTTISPLKKNNSLMLNMFQGHLARIKEEKALAEMEKQRQEEMQQKKKQREEEMEKKNKLRDEEKQIEKDEKHKKRDEALQDIDRCLDLAVEAGARSKEEEALAEMAKQRQEEMQQKKKQREEMEKKKLREEEKQMEKDEKQKKRDDALQDIDRCLDLAVEAGASYNTDEFYIATRLFSSDYNRPVFCKIKTKEDRLGWLKRCYQDFYNY</sequence>
<gene>
    <name evidence="2" type="ORF">GUJ93_ZPchr0012g20844</name>
</gene>
<dbReference type="OrthoDB" id="689779at2759"/>